<comment type="caution">
    <text evidence="7">The sequence shown here is derived from an EMBL/GenBank/DDBJ whole genome shotgun (WGS) entry which is preliminary data.</text>
</comment>
<dbReference type="InterPro" id="IPR010652">
    <property type="entry name" value="DUF1232"/>
</dbReference>
<keyword evidence="4 5" id="KW-0472">Membrane</keyword>
<gene>
    <name evidence="7" type="ORF">WN50_30810</name>
</gene>
<keyword evidence="3 5" id="KW-1133">Transmembrane helix</keyword>
<name>A0A0F5Y722_9CYAN</name>
<dbReference type="Proteomes" id="UP000033607">
    <property type="component" value="Unassembled WGS sequence"/>
</dbReference>
<dbReference type="PATRIC" id="fig|1637645.4.peg.5336"/>
<evidence type="ECO:0000256" key="3">
    <source>
        <dbReference type="ARBA" id="ARBA00022989"/>
    </source>
</evidence>
<dbReference type="OrthoDB" id="573033at2"/>
<accession>A0A0F5Y722</accession>
<evidence type="ECO:0000313" key="7">
    <source>
        <dbReference type="EMBL" id="KKD34447.1"/>
    </source>
</evidence>
<evidence type="ECO:0000259" key="6">
    <source>
        <dbReference type="Pfam" id="PF06803"/>
    </source>
</evidence>
<evidence type="ECO:0000256" key="2">
    <source>
        <dbReference type="ARBA" id="ARBA00022692"/>
    </source>
</evidence>
<protein>
    <recommendedName>
        <fullName evidence="6">DUF1232 domain-containing protein</fullName>
    </recommendedName>
</protein>
<dbReference type="EMBL" id="LATL02000268">
    <property type="protein sequence ID" value="KKD34447.1"/>
    <property type="molecule type" value="Genomic_DNA"/>
</dbReference>
<feature type="transmembrane region" description="Helical" evidence="5">
    <location>
        <begin position="21"/>
        <end position="40"/>
    </location>
</feature>
<dbReference type="GO" id="GO:0012505">
    <property type="term" value="C:endomembrane system"/>
    <property type="evidence" value="ECO:0007669"/>
    <property type="project" value="UniProtKB-SubCell"/>
</dbReference>
<comment type="subcellular location">
    <subcellularLocation>
        <location evidence="1">Endomembrane system</location>
        <topology evidence="1">Multi-pass membrane protein</topology>
    </subcellularLocation>
</comment>
<evidence type="ECO:0000256" key="5">
    <source>
        <dbReference type="SAM" id="Phobius"/>
    </source>
</evidence>
<evidence type="ECO:0000256" key="4">
    <source>
        <dbReference type="ARBA" id="ARBA00023136"/>
    </source>
</evidence>
<feature type="domain" description="DUF1232" evidence="6">
    <location>
        <begin position="23"/>
        <end position="58"/>
    </location>
</feature>
<sequence>MKNLVQSFYNWYSHTLRNTKYRWVLILGTLLYLLSPIDIAPDFIPIIGWIDDGIVATLFVTEISQLLLERLKSSPNKASTEVAEAEVVDAEKTVVDVTAS</sequence>
<dbReference type="AlphaFoldDB" id="A0A0F5Y722"/>
<dbReference type="RefSeq" id="WP_046282445.1">
    <property type="nucleotide sequence ID" value="NZ_LATL02000268.1"/>
</dbReference>
<proteinExistence type="predicted"/>
<reference evidence="7 8" key="1">
    <citation type="submission" date="2015-06" db="EMBL/GenBank/DDBJ databases">
        <title>Draft genome assembly of filamentous brackish cyanobacterium Limnoraphis robusta strain CS-951.</title>
        <authorList>
            <person name="Willis A."/>
            <person name="Parks M."/>
            <person name="Burford M.A."/>
        </authorList>
    </citation>
    <scope>NUCLEOTIDE SEQUENCE [LARGE SCALE GENOMIC DNA]</scope>
    <source>
        <strain evidence="7 8">CS-951</strain>
    </source>
</reference>
<evidence type="ECO:0000256" key="1">
    <source>
        <dbReference type="ARBA" id="ARBA00004127"/>
    </source>
</evidence>
<dbReference type="Pfam" id="PF06803">
    <property type="entry name" value="DUF1232"/>
    <property type="match status" value="1"/>
</dbReference>
<organism evidence="7 8">
    <name type="scientific">Limnoraphis robusta CS-951</name>
    <dbReference type="NCBI Taxonomy" id="1637645"/>
    <lineage>
        <taxon>Bacteria</taxon>
        <taxon>Bacillati</taxon>
        <taxon>Cyanobacteriota</taxon>
        <taxon>Cyanophyceae</taxon>
        <taxon>Oscillatoriophycideae</taxon>
        <taxon>Oscillatoriales</taxon>
        <taxon>Sirenicapillariaceae</taxon>
        <taxon>Limnoraphis</taxon>
    </lineage>
</organism>
<keyword evidence="2 5" id="KW-0812">Transmembrane</keyword>
<evidence type="ECO:0000313" key="8">
    <source>
        <dbReference type="Proteomes" id="UP000033607"/>
    </source>
</evidence>